<dbReference type="Proteomes" id="UP001178288">
    <property type="component" value="Chromosome"/>
</dbReference>
<dbReference type="Gene3D" id="3.90.640.10">
    <property type="entry name" value="Actin, Chain A, domain 4"/>
    <property type="match status" value="1"/>
</dbReference>
<dbReference type="InterPro" id="IPR018181">
    <property type="entry name" value="Heat_shock_70_CS"/>
</dbReference>
<evidence type="ECO:0000256" key="4">
    <source>
        <dbReference type="ARBA" id="ARBA00017249"/>
    </source>
</evidence>
<sequence length="581" mass="64764">MTLIGIDLGTTNSAMAYLKNGKPEIIINDRGERTTPSFFQVDRENKIQIGAVAKNAYTSYPWETVLEVKRLMGTEQKVDVSGNQYRPEEISSYYLRYLKDSAEKFLGKPVTEAVITVPAYFSDAQRKATKIAGEIAGLKVERIVNEPTAAAIAFGFENMDKDQHILVYDLGGGTFDVSVVELFSGVVEVKASAGNNHLGGMDFDNAIVDWFVKKYKTEQGIDLFGFGTEQELLQRKARLKVEAENVKKALSTQSSARLNLPFFAIYHNSPISIDEEITRTQFEKLINSLAESTLEQIDKVLKDAKLTTHDITEILLVGGSIRIPLIQRLVEMKFGKTPRKDINPDEAVALGAAVQAGIKSGEIDSSKGLMVLDVCPYTLGVDVVKNVGGRMVSGFFDPIIPRNSTIPVTESNTYVTIADNQDEMYLGVYQGDDEDQYVRSELRIGENDIIISGIPRRQAGQEKIEVKFTYDINGLLEVEATILSTGKKQTEVIDVQKGVMSKPEISLAKEKLQREWNQSEFYHEVKNVINRAEKIIDEVSPNEQAKIHDMLSNLKNALSQNNANLVKKYEEELTDLLIELV</sequence>
<keyword evidence="15" id="KW-1185">Reference proteome</keyword>
<reference evidence="14" key="1">
    <citation type="submission" date="2023-05" db="EMBL/GenBank/DDBJ databases">
        <title>Comparative genomics of Bacillaceae isolates and their secondary metabolite potential.</title>
        <authorList>
            <person name="Song L."/>
            <person name="Nielsen L.J."/>
            <person name="Mohite O."/>
            <person name="Xu X."/>
            <person name="Weber T."/>
            <person name="Kovacs A.T."/>
        </authorList>
    </citation>
    <scope>NUCLEOTIDE SEQUENCE</scope>
    <source>
        <strain evidence="14">XLM17</strain>
    </source>
</reference>
<evidence type="ECO:0000256" key="1">
    <source>
        <dbReference type="ARBA" id="ARBA00002290"/>
    </source>
</evidence>
<dbReference type="GO" id="GO:0140662">
    <property type="term" value="F:ATP-dependent protein folding chaperone"/>
    <property type="evidence" value="ECO:0007669"/>
    <property type="project" value="InterPro"/>
</dbReference>
<evidence type="ECO:0000313" key="14">
    <source>
        <dbReference type="EMBL" id="WHY87296.1"/>
    </source>
</evidence>
<comment type="similarity">
    <text evidence="2 13">Belongs to the heat shock protein 70 family.</text>
</comment>
<dbReference type="SUPFAM" id="SSF53067">
    <property type="entry name" value="Actin-like ATPase domain"/>
    <property type="match status" value="2"/>
</dbReference>
<name>A0AA95SHU7_9BACI</name>
<dbReference type="FunFam" id="3.90.640.10:FF:000003">
    <property type="entry name" value="Molecular chaperone DnaK"/>
    <property type="match status" value="1"/>
</dbReference>
<evidence type="ECO:0000256" key="11">
    <source>
        <dbReference type="ARBA" id="ARBA00030945"/>
    </source>
</evidence>
<dbReference type="Gene3D" id="2.60.34.10">
    <property type="entry name" value="Substrate Binding Domain Of DNAk, Chain A, domain 1"/>
    <property type="match status" value="1"/>
</dbReference>
<keyword evidence="5" id="KW-0597">Phosphoprotein</keyword>
<keyword evidence="6 13" id="KW-0547">Nucleotide-binding</keyword>
<proteinExistence type="inferred from homology"/>
<dbReference type="InterPro" id="IPR013126">
    <property type="entry name" value="Hsp_70_fam"/>
</dbReference>
<keyword evidence="7 13" id="KW-0067">ATP-binding</keyword>
<dbReference type="Pfam" id="PF00012">
    <property type="entry name" value="HSP70"/>
    <property type="match status" value="1"/>
</dbReference>
<evidence type="ECO:0000256" key="9">
    <source>
        <dbReference type="ARBA" id="ARBA00023186"/>
    </source>
</evidence>
<evidence type="ECO:0000256" key="12">
    <source>
        <dbReference type="ARBA" id="ARBA00033103"/>
    </source>
</evidence>
<comment type="function">
    <text evidence="1">Acts as a chaperone.</text>
</comment>
<dbReference type="InterPro" id="IPR029047">
    <property type="entry name" value="HSP70_peptide-bd_sf"/>
</dbReference>
<dbReference type="KEGG" id="nnv:QNH39_05420"/>
<dbReference type="InterPro" id="IPR043129">
    <property type="entry name" value="ATPase_NBD"/>
</dbReference>
<organism evidence="14 15">
    <name type="scientific">Neobacillus novalis</name>
    <dbReference type="NCBI Taxonomy" id="220687"/>
    <lineage>
        <taxon>Bacteria</taxon>
        <taxon>Bacillati</taxon>
        <taxon>Bacillota</taxon>
        <taxon>Bacilli</taxon>
        <taxon>Bacillales</taxon>
        <taxon>Bacillaceae</taxon>
        <taxon>Neobacillus</taxon>
    </lineage>
</organism>
<evidence type="ECO:0000256" key="3">
    <source>
        <dbReference type="ARBA" id="ARBA00014415"/>
    </source>
</evidence>
<dbReference type="AlphaFoldDB" id="A0AA95SHU7"/>
<dbReference type="EMBL" id="CP126114">
    <property type="protein sequence ID" value="WHY87296.1"/>
    <property type="molecule type" value="Genomic_DNA"/>
</dbReference>
<dbReference type="FunFam" id="3.30.420.40:FF:000071">
    <property type="entry name" value="Molecular chaperone DnaK"/>
    <property type="match status" value="1"/>
</dbReference>
<dbReference type="SUPFAM" id="SSF100920">
    <property type="entry name" value="Heat shock protein 70kD (HSP70), peptide-binding domain"/>
    <property type="match status" value="1"/>
</dbReference>
<evidence type="ECO:0000256" key="7">
    <source>
        <dbReference type="ARBA" id="ARBA00022840"/>
    </source>
</evidence>
<dbReference type="PRINTS" id="PR00301">
    <property type="entry name" value="HEATSHOCK70"/>
</dbReference>
<evidence type="ECO:0000256" key="13">
    <source>
        <dbReference type="RuleBase" id="RU003322"/>
    </source>
</evidence>
<gene>
    <name evidence="14" type="ORF">QNH39_05420</name>
</gene>
<evidence type="ECO:0000256" key="8">
    <source>
        <dbReference type="ARBA" id="ARBA00023016"/>
    </source>
</evidence>
<evidence type="ECO:0000313" key="15">
    <source>
        <dbReference type="Proteomes" id="UP001178288"/>
    </source>
</evidence>
<keyword evidence="9" id="KW-0143">Chaperone</keyword>
<keyword evidence="8" id="KW-0346">Stress response</keyword>
<protein>
    <recommendedName>
        <fullName evidence="3">Chaperone protein DnaK</fullName>
    </recommendedName>
    <alternativeName>
        <fullName evidence="4">Chaperone protein dnaK</fullName>
    </alternativeName>
    <alternativeName>
        <fullName evidence="12">HSP70</fullName>
    </alternativeName>
    <alternativeName>
        <fullName evidence="11">Heat shock 70 kDa protein</fullName>
    </alternativeName>
    <alternativeName>
        <fullName evidence="10">Heat shock protein 70</fullName>
    </alternativeName>
</protein>
<dbReference type="GO" id="GO:0005524">
    <property type="term" value="F:ATP binding"/>
    <property type="evidence" value="ECO:0007669"/>
    <property type="project" value="UniProtKB-KW"/>
</dbReference>
<dbReference type="PANTHER" id="PTHR19375">
    <property type="entry name" value="HEAT SHOCK PROTEIN 70KDA"/>
    <property type="match status" value="1"/>
</dbReference>
<evidence type="ECO:0000256" key="2">
    <source>
        <dbReference type="ARBA" id="ARBA00007381"/>
    </source>
</evidence>
<evidence type="ECO:0000256" key="10">
    <source>
        <dbReference type="ARBA" id="ARBA00030019"/>
    </source>
</evidence>
<dbReference type="PROSITE" id="PS00297">
    <property type="entry name" value="HSP70_1"/>
    <property type="match status" value="1"/>
</dbReference>
<dbReference type="PROSITE" id="PS00329">
    <property type="entry name" value="HSP70_2"/>
    <property type="match status" value="1"/>
</dbReference>
<evidence type="ECO:0000256" key="6">
    <source>
        <dbReference type="ARBA" id="ARBA00022741"/>
    </source>
</evidence>
<dbReference type="Gene3D" id="3.30.420.40">
    <property type="match status" value="2"/>
</dbReference>
<evidence type="ECO:0000256" key="5">
    <source>
        <dbReference type="ARBA" id="ARBA00022553"/>
    </source>
</evidence>
<dbReference type="RefSeq" id="WP_066083331.1">
    <property type="nucleotide sequence ID" value="NZ_CP126114.1"/>
</dbReference>
<accession>A0AA95SHU7</accession>